<evidence type="ECO:0000259" key="14">
    <source>
        <dbReference type="PROSITE" id="PS50046"/>
    </source>
</evidence>
<proteinExistence type="predicted"/>
<dbReference type="CDD" id="cd17546">
    <property type="entry name" value="REC_hyHK_CKI1_RcsC-like"/>
    <property type="match status" value="1"/>
</dbReference>
<feature type="compositionally biased region" description="Polar residues" evidence="12">
    <location>
        <begin position="432"/>
        <end position="452"/>
    </location>
</feature>
<evidence type="ECO:0000256" key="1">
    <source>
        <dbReference type="ARBA" id="ARBA00022543"/>
    </source>
</evidence>
<feature type="domain" description="Phytochrome chromophore attachment site" evidence="14">
    <location>
        <begin position="1104"/>
        <end position="1209"/>
    </location>
</feature>
<keyword evidence="3" id="KW-0716">Sensory transduction</keyword>
<dbReference type="InterPro" id="IPR035965">
    <property type="entry name" value="PAS-like_dom_sf"/>
</dbReference>
<dbReference type="Pfam" id="PF01590">
    <property type="entry name" value="GAF"/>
    <property type="match status" value="1"/>
</dbReference>
<dbReference type="PROSITE" id="PS50046">
    <property type="entry name" value="PHYTOCHROME_2"/>
    <property type="match status" value="1"/>
</dbReference>
<evidence type="ECO:0000256" key="10">
    <source>
        <dbReference type="ARBA" id="ARBA00023170"/>
    </source>
</evidence>
<dbReference type="InterPro" id="IPR003661">
    <property type="entry name" value="HisK_dim/P_dom"/>
</dbReference>
<dbReference type="PROSITE" id="PS50110">
    <property type="entry name" value="RESPONSE_REGULATORY"/>
    <property type="match status" value="1"/>
</dbReference>
<evidence type="ECO:0000313" key="18">
    <source>
        <dbReference type="Proteomes" id="UP001148786"/>
    </source>
</evidence>
<dbReference type="GO" id="GO:0009584">
    <property type="term" value="P:detection of visible light"/>
    <property type="evidence" value="ECO:0007669"/>
    <property type="project" value="InterPro"/>
</dbReference>
<keyword evidence="18" id="KW-1185">Reference proteome</keyword>
<dbReference type="Gene3D" id="1.10.287.130">
    <property type="match status" value="1"/>
</dbReference>
<keyword evidence="13" id="KW-0812">Transmembrane</keyword>
<keyword evidence="5" id="KW-0547">Nucleotide-binding</keyword>
<protein>
    <submittedName>
        <fullName evidence="17">Uncharacterized protein</fullName>
    </submittedName>
</protein>
<dbReference type="InterPro" id="IPR000073">
    <property type="entry name" value="AB_hydrolase_1"/>
</dbReference>
<gene>
    <name evidence="17" type="ORF">NLJ89_g9251</name>
</gene>
<feature type="domain" description="Histidine kinase" evidence="15">
    <location>
        <begin position="1421"/>
        <end position="1648"/>
    </location>
</feature>
<dbReference type="InterPro" id="IPR003594">
    <property type="entry name" value="HATPase_dom"/>
</dbReference>
<dbReference type="Gene3D" id="3.40.50.1820">
    <property type="entry name" value="alpha/beta hydrolase"/>
    <property type="match status" value="1"/>
</dbReference>
<dbReference type="InterPro" id="IPR011006">
    <property type="entry name" value="CheY-like_superfamily"/>
</dbReference>
<feature type="compositionally biased region" description="Basic and acidic residues" evidence="12">
    <location>
        <begin position="687"/>
        <end position="697"/>
    </location>
</feature>
<evidence type="ECO:0000256" key="6">
    <source>
        <dbReference type="ARBA" id="ARBA00022777"/>
    </source>
</evidence>
<feature type="modified residue" description="4-aspartylphosphate" evidence="11">
    <location>
        <position position="1841"/>
    </location>
</feature>
<feature type="region of interest" description="Disordered" evidence="12">
    <location>
        <begin position="659"/>
        <end position="749"/>
    </location>
</feature>
<keyword evidence="6" id="KW-0418">Kinase</keyword>
<reference evidence="17" key="1">
    <citation type="submission" date="2022-07" db="EMBL/GenBank/DDBJ databases">
        <title>Genome Sequence of Agrocybe chaxingu.</title>
        <authorList>
            <person name="Buettner E."/>
        </authorList>
    </citation>
    <scope>NUCLEOTIDE SEQUENCE</scope>
    <source>
        <strain evidence="17">MP-N11</strain>
    </source>
</reference>
<keyword evidence="4" id="KW-0808">Transferase</keyword>
<dbReference type="Gene3D" id="3.30.450.270">
    <property type="match status" value="1"/>
</dbReference>
<feature type="region of interest" description="Disordered" evidence="12">
    <location>
        <begin position="387"/>
        <end position="491"/>
    </location>
</feature>
<dbReference type="InterPro" id="IPR016132">
    <property type="entry name" value="Phyto_chromo_attachment"/>
</dbReference>
<evidence type="ECO:0000259" key="15">
    <source>
        <dbReference type="PROSITE" id="PS50109"/>
    </source>
</evidence>
<dbReference type="SUPFAM" id="SSF47384">
    <property type="entry name" value="Homodimeric domain of signal transducing histidine kinase"/>
    <property type="match status" value="1"/>
</dbReference>
<dbReference type="InterPro" id="IPR029058">
    <property type="entry name" value="AB_hydrolase_fold"/>
</dbReference>
<keyword evidence="9" id="KW-0902">Two-component regulatory system</keyword>
<dbReference type="InterPro" id="IPR001789">
    <property type="entry name" value="Sig_transdc_resp-reg_receiver"/>
</dbReference>
<comment type="caution">
    <text evidence="17">The sequence shown here is derived from an EMBL/GenBank/DDBJ whole genome shotgun (WGS) entry which is preliminary data.</text>
</comment>
<dbReference type="InterPro" id="IPR013515">
    <property type="entry name" value="Phytochrome_cen-reg"/>
</dbReference>
<dbReference type="GO" id="GO:0005524">
    <property type="term" value="F:ATP binding"/>
    <property type="evidence" value="ECO:0007669"/>
    <property type="project" value="UniProtKB-KW"/>
</dbReference>
<feature type="region of interest" description="Disordered" evidence="12">
    <location>
        <begin position="1653"/>
        <end position="1677"/>
    </location>
</feature>
<keyword evidence="10" id="KW-0675">Receptor</keyword>
<organism evidence="17 18">
    <name type="scientific">Agrocybe chaxingu</name>
    <dbReference type="NCBI Taxonomy" id="84603"/>
    <lineage>
        <taxon>Eukaryota</taxon>
        <taxon>Fungi</taxon>
        <taxon>Dikarya</taxon>
        <taxon>Basidiomycota</taxon>
        <taxon>Agaricomycotina</taxon>
        <taxon>Agaricomycetes</taxon>
        <taxon>Agaricomycetidae</taxon>
        <taxon>Agaricales</taxon>
        <taxon>Agaricineae</taxon>
        <taxon>Strophariaceae</taxon>
        <taxon>Agrocybe</taxon>
    </lineage>
</organism>
<feature type="transmembrane region" description="Helical" evidence="13">
    <location>
        <begin position="12"/>
        <end position="33"/>
    </location>
</feature>
<dbReference type="SMART" id="SM00448">
    <property type="entry name" value="REC"/>
    <property type="match status" value="1"/>
</dbReference>
<accession>A0A9W8MQ16</accession>
<dbReference type="InterPro" id="IPR005467">
    <property type="entry name" value="His_kinase_dom"/>
</dbReference>
<keyword evidence="7" id="KW-0067">ATP-binding</keyword>
<dbReference type="GO" id="GO:0000155">
    <property type="term" value="F:phosphorelay sensor kinase activity"/>
    <property type="evidence" value="ECO:0007669"/>
    <property type="project" value="InterPro"/>
</dbReference>
<dbReference type="SUPFAM" id="SSF55785">
    <property type="entry name" value="PYP-like sensor domain (PAS domain)"/>
    <property type="match status" value="1"/>
</dbReference>
<keyword evidence="2 11" id="KW-0597">Phosphoprotein</keyword>
<evidence type="ECO:0000256" key="7">
    <source>
        <dbReference type="ARBA" id="ARBA00022840"/>
    </source>
</evidence>
<dbReference type="PRINTS" id="PR00344">
    <property type="entry name" value="BCTRLSENSOR"/>
</dbReference>
<dbReference type="Gene3D" id="3.30.565.10">
    <property type="entry name" value="Histidine kinase-like ATPase, C-terminal domain"/>
    <property type="match status" value="1"/>
</dbReference>
<dbReference type="SUPFAM" id="SSF55874">
    <property type="entry name" value="ATPase domain of HSP90 chaperone/DNA topoisomerase II/histidine kinase"/>
    <property type="match status" value="1"/>
</dbReference>
<feature type="compositionally biased region" description="Polar residues" evidence="12">
    <location>
        <begin position="713"/>
        <end position="734"/>
    </location>
</feature>
<dbReference type="SMART" id="SM00388">
    <property type="entry name" value="HisKA"/>
    <property type="match status" value="1"/>
</dbReference>
<feature type="compositionally biased region" description="Basic and acidic residues" evidence="12">
    <location>
        <begin position="1704"/>
        <end position="1715"/>
    </location>
</feature>
<dbReference type="Gene3D" id="3.40.50.2300">
    <property type="match status" value="1"/>
</dbReference>
<dbReference type="PROSITE" id="PS50109">
    <property type="entry name" value="HIS_KIN"/>
    <property type="match status" value="1"/>
</dbReference>
<dbReference type="Pfam" id="PF02518">
    <property type="entry name" value="HATPase_c"/>
    <property type="match status" value="1"/>
</dbReference>
<dbReference type="SUPFAM" id="SSF55781">
    <property type="entry name" value="GAF domain-like"/>
    <property type="match status" value="2"/>
</dbReference>
<dbReference type="PANTHER" id="PTHR43065">
    <property type="entry name" value="SENSOR HISTIDINE KINASE"/>
    <property type="match status" value="1"/>
</dbReference>
<sequence length="1953" mass="213419">MAGITLLFRGQKYLAIFGALYLGLVCLLAVPFFQGHALYLNAVRIPLFSDYATPEKYGLAPNRTLNLKIQTSDNETLGAWFVLSDPYYRSLPTIPSDVSKHVKSALAAGPAVLFFHGNAATRAFSARVRHYQAFGSRLGASVLAIDYRGFADSTGSPSEAGLTRDAKAAFDWLVDHGKNPEEILIAGHSLGSGVSSQLGAQLSRDGVTPRGIVLLSPFSSIREVLETYQMFGVIPLIKPLSVIPGALRLVQRLLIHRFDTLQAVPNITAPVLIAHAENDWDIPDSHSDVLFGAFLDPLLPPVDVALEPFSMTESLWSKITNPEGTCFPLPQVVGRWGARNSPDALFLNISMDNISDRSTPSSQPSHQSRRPPTFVYPVRSLLEGIQQATEASEQSRLPSSQRNAADEERHRWTTPQALGDGTSIAIVPASATEYTSSGKRNVTRQRASSTSGMPGFSPKSHPEGKAKSRKVGRKASPNSRHFPAGLDPSSQITFSTATSNLISTSSRTCLANIETVSPTISADRVLGQDILPSPLPLVAAEALATISPTLLPTPRTKRDLSESPLIATPTTEMAPQLNSDVADIDSGVRPPARTYAYDVPAKLPEPFTSDLTPCAPDPLVAPLTTWPAGCNTLDEEDVSIEPRLPFNLSEYGLVHLPPLPPLGGNNSRAPSTTSTGPRSGKSITTSDRSRPRKDERSSSSALTEANKIKDMSVQVTPPDNRPESISSHQTGSDNALSGNASSERSSSMASDEHYVSFKFQYREDDNGHHVAIGREGKLHRCEDEPIRTPGAVQGFGVLIAVDEAEDTLVVRQVSENSTELLGLPPRYLFELECFTDTLSESQASVLWDHIQFLTEPQEQEEEESTPHVFLLSGYGAPGSALPNGSDSEDGKRVWTCWCAVHRAHSSSNSLGLIVMEFELERDTLNPLYPPIPQQVSGVTSPATSQEGSSTEGSDQMLVESQLNPPNEHQNSDPFSLAGDIPNATALSNPAGTTEPFVYGLGSDEGWRPTAEEIIDSTTSRAKPLPALERLRRMTRGVPSGTPETPGIEPTGGGNNSGRDRRRRRRGQGGYASVGMMDVFAVMAQINEQLGSAPNLDSFLKVVGDIPAQARELYKINKVRILYDRAQCTARIVVRSKDDLEFPLNMTHCYLRAMSPIHIQYLENMGVRASMSVSILAFGQLWGLITCHSYGTHGMRVSFPVRQMLCLLSQSISRNIERLSYAQRLHTRKLINTMASENHPTGYIVSDADDLLGLFDADFGILVVGEGAKILGPNQHGQEILIMAEYLRLKQYDTIQASQAVINDFPDLQLTAGFEVIAGLLYVPLSSGGKDFIAFLRKGQPRQVHWAGKPYKEGKEKTAKLEPRKSFKIWSEIVAGRCKAWNDEQLETAGVLALVYGKFIDVWRQKENALQKTKLTNLLLSNASHEVRTPLNHIINYLEMALNGPLDVETRDNLSKSHAASKSLLFTINDLLDLTRMESGNETSFSEPFDLHFAIEEATRLYRKEAERRNIKFILDLQDSPKVVVGDAKKIRTVVQNLTANALKYTTSGSITVCCTTFGEPEGLRSTNQVAIEIIVADSGCGIAPEKLESIFREFEQVESSETRANAIAGVGLGLAVVARIVEQLGGQLRVDSKVGEGSRFSFLIPLSLSAGGASPLTGSSLSSQSSRGSPRIRSRPAGFFASGGKDVEILVSALSSSHMSSPSRSEDNKFPEVTRPKPRQLSSSGVFPVADSYVPVRPVKIDYLDQDIPSDHRKTTFTKPNIENANVPRSFLPAVPCRISPDEESDPSRLRVLIVEDNDINRAILAKRLALNGHTVVNATNGQEGFDKVVADPTFDLILMDIQMPILDGFKATRCIREFEEQEMKCTRPSCPRLSHTLNGRIPIFAVSASLLEDQREELVQHGVDGWILKPIDFKRLITILKGVVDPEQRRRDAYRKGCNWEVGGWLKQHFGA</sequence>
<dbReference type="PANTHER" id="PTHR43065:SF10">
    <property type="entry name" value="PEROXIDE STRESS-ACTIVATED HISTIDINE KINASE MAK3"/>
    <property type="match status" value="1"/>
</dbReference>
<dbReference type="Pfam" id="PF00360">
    <property type="entry name" value="PHY"/>
    <property type="match status" value="1"/>
</dbReference>
<evidence type="ECO:0000256" key="4">
    <source>
        <dbReference type="ARBA" id="ARBA00022679"/>
    </source>
</evidence>
<dbReference type="GO" id="GO:0006355">
    <property type="term" value="P:regulation of DNA-templated transcription"/>
    <property type="evidence" value="ECO:0007669"/>
    <property type="project" value="InterPro"/>
</dbReference>
<dbReference type="SMART" id="SM00387">
    <property type="entry name" value="HATPase_c"/>
    <property type="match status" value="1"/>
</dbReference>
<keyword evidence="13" id="KW-0472">Membrane</keyword>
<keyword evidence="13" id="KW-1133">Transmembrane helix</keyword>
<feature type="compositionally biased region" description="Polar residues" evidence="12">
    <location>
        <begin position="665"/>
        <end position="686"/>
    </location>
</feature>
<dbReference type="InterPro" id="IPR004358">
    <property type="entry name" value="Sig_transdc_His_kin-like_C"/>
</dbReference>
<feature type="compositionally biased region" description="Low complexity" evidence="12">
    <location>
        <begin position="735"/>
        <end position="749"/>
    </location>
</feature>
<feature type="compositionally biased region" description="Polar residues" evidence="12">
    <location>
        <begin position="387"/>
        <end position="403"/>
    </location>
</feature>
<feature type="region of interest" description="Disordered" evidence="12">
    <location>
        <begin position="1696"/>
        <end position="1724"/>
    </location>
</feature>
<dbReference type="SUPFAM" id="SSF52172">
    <property type="entry name" value="CheY-like"/>
    <property type="match status" value="1"/>
</dbReference>
<dbReference type="InterPro" id="IPR003018">
    <property type="entry name" value="GAF"/>
</dbReference>
<feature type="region of interest" description="Disordered" evidence="12">
    <location>
        <begin position="1018"/>
        <end position="1067"/>
    </location>
</feature>
<evidence type="ECO:0000256" key="8">
    <source>
        <dbReference type="ARBA" id="ARBA00022991"/>
    </source>
</evidence>
<feature type="compositionally biased region" description="Polar residues" evidence="12">
    <location>
        <begin position="933"/>
        <end position="973"/>
    </location>
</feature>
<dbReference type="InterPro" id="IPR013654">
    <property type="entry name" value="PAS_2"/>
</dbReference>
<dbReference type="Gene3D" id="3.30.450.20">
    <property type="entry name" value="PAS domain"/>
    <property type="match status" value="1"/>
</dbReference>
<dbReference type="Pfam" id="PF00072">
    <property type="entry name" value="Response_reg"/>
    <property type="match status" value="1"/>
</dbReference>
<dbReference type="SUPFAM" id="SSF53474">
    <property type="entry name" value="alpha/beta-Hydrolases"/>
    <property type="match status" value="1"/>
</dbReference>
<evidence type="ECO:0000256" key="13">
    <source>
        <dbReference type="SAM" id="Phobius"/>
    </source>
</evidence>
<evidence type="ECO:0000256" key="5">
    <source>
        <dbReference type="ARBA" id="ARBA00022741"/>
    </source>
</evidence>
<feature type="region of interest" description="Disordered" evidence="12">
    <location>
        <begin position="930"/>
        <end position="989"/>
    </location>
</feature>
<evidence type="ECO:0000256" key="9">
    <source>
        <dbReference type="ARBA" id="ARBA00023012"/>
    </source>
</evidence>
<evidence type="ECO:0000256" key="12">
    <source>
        <dbReference type="SAM" id="MobiDB-lite"/>
    </source>
</evidence>
<keyword evidence="8" id="KW-0157">Chromophore</keyword>
<dbReference type="InterPro" id="IPR029016">
    <property type="entry name" value="GAF-like_dom_sf"/>
</dbReference>
<dbReference type="InterPro" id="IPR036890">
    <property type="entry name" value="HATPase_C_sf"/>
</dbReference>
<dbReference type="Gene3D" id="3.30.450.40">
    <property type="match status" value="1"/>
</dbReference>
<keyword evidence="1" id="KW-0600">Photoreceptor protein</keyword>
<feature type="domain" description="Response regulatory" evidence="16">
    <location>
        <begin position="1791"/>
        <end position="1925"/>
    </location>
</feature>
<evidence type="ECO:0000259" key="16">
    <source>
        <dbReference type="PROSITE" id="PS50110"/>
    </source>
</evidence>
<dbReference type="OrthoDB" id="2015534at2759"/>
<evidence type="ECO:0000313" key="17">
    <source>
        <dbReference type="EMBL" id="KAJ3501627.1"/>
    </source>
</evidence>
<evidence type="ECO:0000256" key="3">
    <source>
        <dbReference type="ARBA" id="ARBA00022606"/>
    </source>
</evidence>
<dbReference type="CDD" id="cd00082">
    <property type="entry name" value="HisKA"/>
    <property type="match status" value="1"/>
</dbReference>
<name>A0A9W8MQ16_9AGAR</name>
<evidence type="ECO:0000256" key="2">
    <source>
        <dbReference type="ARBA" id="ARBA00022553"/>
    </source>
</evidence>
<dbReference type="GO" id="GO:0009881">
    <property type="term" value="F:photoreceptor activity"/>
    <property type="evidence" value="ECO:0007669"/>
    <property type="project" value="UniProtKB-KW"/>
</dbReference>
<dbReference type="Pfam" id="PF00512">
    <property type="entry name" value="HisKA"/>
    <property type="match status" value="1"/>
</dbReference>
<dbReference type="Pfam" id="PF00561">
    <property type="entry name" value="Abhydrolase_1"/>
    <property type="match status" value="1"/>
</dbReference>
<dbReference type="EMBL" id="JANKHO010001406">
    <property type="protein sequence ID" value="KAJ3501627.1"/>
    <property type="molecule type" value="Genomic_DNA"/>
</dbReference>
<dbReference type="InterPro" id="IPR036097">
    <property type="entry name" value="HisK_dim/P_sf"/>
</dbReference>
<evidence type="ECO:0000256" key="11">
    <source>
        <dbReference type="PROSITE-ProRule" id="PRU00169"/>
    </source>
</evidence>
<dbReference type="Proteomes" id="UP001148786">
    <property type="component" value="Unassembled WGS sequence"/>
</dbReference>
<dbReference type="InterPro" id="IPR043150">
    <property type="entry name" value="Phytochrome_PHY_sf"/>
</dbReference>
<dbReference type="Pfam" id="PF08446">
    <property type="entry name" value="PAS_2"/>
    <property type="match status" value="1"/>
</dbReference>